<reference evidence="3" key="1">
    <citation type="submission" date="2017-11" db="EMBL/GenBank/DDBJ databases">
        <authorList>
            <person name="Lima N.C."/>
            <person name="Parody-Merino A.M."/>
            <person name="Battley P.F."/>
            <person name="Fidler A.E."/>
            <person name="Prosdocimi F."/>
        </authorList>
    </citation>
    <scope>NUCLEOTIDE SEQUENCE [LARGE SCALE GENOMIC DNA]</scope>
</reference>
<dbReference type="Proteomes" id="UP000233556">
    <property type="component" value="Unassembled WGS sequence"/>
</dbReference>
<gene>
    <name evidence="2" type="ORF">llap_12786</name>
</gene>
<evidence type="ECO:0000256" key="1">
    <source>
        <dbReference type="SAM" id="MobiDB-lite"/>
    </source>
</evidence>
<reference evidence="3" key="2">
    <citation type="submission" date="2017-12" db="EMBL/GenBank/DDBJ databases">
        <title>Genome sequence of the Bar-tailed Godwit (Limosa lapponica baueri).</title>
        <authorList>
            <person name="Lima N.C.B."/>
            <person name="Parody-Merino A.M."/>
            <person name="Battley P.F."/>
            <person name="Fidler A.E."/>
            <person name="Prosdocimi F."/>
        </authorList>
    </citation>
    <scope>NUCLEOTIDE SEQUENCE [LARGE SCALE GENOMIC DNA]</scope>
</reference>
<organism evidence="2 3">
    <name type="scientific">Limosa lapponica baueri</name>
    <dbReference type="NCBI Taxonomy" id="1758121"/>
    <lineage>
        <taxon>Eukaryota</taxon>
        <taxon>Metazoa</taxon>
        <taxon>Chordata</taxon>
        <taxon>Craniata</taxon>
        <taxon>Vertebrata</taxon>
        <taxon>Euteleostomi</taxon>
        <taxon>Archelosauria</taxon>
        <taxon>Archosauria</taxon>
        <taxon>Dinosauria</taxon>
        <taxon>Saurischia</taxon>
        <taxon>Theropoda</taxon>
        <taxon>Coelurosauria</taxon>
        <taxon>Aves</taxon>
        <taxon>Neognathae</taxon>
        <taxon>Neoaves</taxon>
        <taxon>Charadriiformes</taxon>
        <taxon>Scolopacidae</taxon>
        <taxon>Limosa</taxon>
    </lineage>
</organism>
<evidence type="ECO:0000313" key="3">
    <source>
        <dbReference type="Proteomes" id="UP000233556"/>
    </source>
</evidence>
<keyword evidence="3" id="KW-1185">Reference proteome</keyword>
<proteinExistence type="predicted"/>
<dbReference type="AlphaFoldDB" id="A0A2I0TSZ0"/>
<dbReference type="PANTHER" id="PTHR33332">
    <property type="entry name" value="REVERSE TRANSCRIPTASE DOMAIN-CONTAINING PROTEIN"/>
    <property type="match status" value="1"/>
</dbReference>
<name>A0A2I0TSZ0_LIMLA</name>
<feature type="compositionally biased region" description="Basic and acidic residues" evidence="1">
    <location>
        <begin position="1"/>
        <end position="11"/>
    </location>
</feature>
<protein>
    <submittedName>
        <fullName evidence="2">Uncharacterized protein</fullName>
    </submittedName>
</protein>
<feature type="region of interest" description="Disordered" evidence="1">
    <location>
        <begin position="1"/>
        <end position="35"/>
    </location>
</feature>
<sequence>MRRGSARREAGPGRAGESDSEGAKEPVSVGSPENRRTKLKFRHKYGLGGEWLESSPEENDLGVLMDEKLNMSRQCALAAQKANLILGCIKRIMASSLRKVILPHCSALVRPHLEYCVQLRSPQHRKNMDLLGRV</sequence>
<accession>A0A2I0TSZ0</accession>
<dbReference type="EMBL" id="KZ507398">
    <property type="protein sequence ID" value="PKU36911.1"/>
    <property type="molecule type" value="Genomic_DNA"/>
</dbReference>
<evidence type="ECO:0000313" key="2">
    <source>
        <dbReference type="EMBL" id="PKU36911.1"/>
    </source>
</evidence>
<dbReference type="OrthoDB" id="410381at2759"/>